<feature type="domain" description="Methylamine utilisation protein MauE" evidence="9">
    <location>
        <begin position="5"/>
        <end position="135"/>
    </location>
</feature>
<keyword evidence="11" id="KW-1185">Reference proteome</keyword>
<evidence type="ECO:0000256" key="5">
    <source>
        <dbReference type="ARBA" id="ARBA00022692"/>
    </source>
</evidence>
<evidence type="ECO:0000256" key="1">
    <source>
        <dbReference type="ARBA" id="ARBA00003475"/>
    </source>
</evidence>
<comment type="function">
    <text evidence="1">May be specifically involved in the processing, transport, and/or maturation of the MADH beta-subunit.</text>
</comment>
<comment type="caution">
    <text evidence="10">The sequence shown here is derived from an EMBL/GenBank/DDBJ whole genome shotgun (WGS) entry which is preliminary data.</text>
</comment>
<organism evidence="10 11">
    <name type="scientific">Modicisalibacter luteus</name>
    <dbReference type="NCBI Taxonomy" id="453962"/>
    <lineage>
        <taxon>Bacteria</taxon>
        <taxon>Pseudomonadati</taxon>
        <taxon>Pseudomonadota</taxon>
        <taxon>Gammaproteobacteria</taxon>
        <taxon>Oceanospirillales</taxon>
        <taxon>Halomonadaceae</taxon>
        <taxon>Modicisalibacter</taxon>
    </lineage>
</organism>
<dbReference type="Pfam" id="PF07291">
    <property type="entry name" value="MauE"/>
    <property type="match status" value="1"/>
</dbReference>
<evidence type="ECO:0000256" key="2">
    <source>
        <dbReference type="ARBA" id="ARBA00004141"/>
    </source>
</evidence>
<evidence type="ECO:0000313" key="10">
    <source>
        <dbReference type="EMBL" id="MFC3293621.1"/>
    </source>
</evidence>
<evidence type="ECO:0000259" key="9">
    <source>
        <dbReference type="Pfam" id="PF07291"/>
    </source>
</evidence>
<evidence type="ECO:0000256" key="3">
    <source>
        <dbReference type="ARBA" id="ARBA00004856"/>
    </source>
</evidence>
<keyword evidence="6 8" id="KW-1133">Transmembrane helix</keyword>
<comment type="pathway">
    <text evidence="3">One-carbon metabolism; methylamine degradation.</text>
</comment>
<evidence type="ECO:0000256" key="7">
    <source>
        <dbReference type="ARBA" id="ARBA00023136"/>
    </source>
</evidence>
<name>A0ABV7M4W6_9GAMM</name>
<comment type="subcellular location">
    <subcellularLocation>
        <location evidence="2">Membrane</location>
        <topology evidence="2">Multi-pass membrane protein</topology>
    </subcellularLocation>
</comment>
<keyword evidence="7 8" id="KW-0472">Membrane</keyword>
<feature type="transmembrane region" description="Helical" evidence="8">
    <location>
        <begin position="144"/>
        <end position="167"/>
    </location>
</feature>
<feature type="transmembrane region" description="Helical" evidence="8">
    <location>
        <begin position="76"/>
        <end position="97"/>
    </location>
</feature>
<accession>A0ABV7M4W6</accession>
<dbReference type="RefSeq" id="WP_019017889.1">
    <property type="nucleotide sequence ID" value="NZ_BMXD01000001.1"/>
</dbReference>
<keyword evidence="5 8" id="KW-0812">Transmembrane</keyword>
<evidence type="ECO:0000256" key="4">
    <source>
        <dbReference type="ARBA" id="ARBA00019078"/>
    </source>
</evidence>
<proteinExistence type="predicted"/>
<gene>
    <name evidence="10" type="ORF">ACFOEI_16315</name>
</gene>
<evidence type="ECO:0000256" key="6">
    <source>
        <dbReference type="ARBA" id="ARBA00022989"/>
    </source>
</evidence>
<reference evidence="11" key="1">
    <citation type="journal article" date="2019" name="Int. J. Syst. Evol. Microbiol.">
        <title>The Global Catalogue of Microorganisms (GCM) 10K type strain sequencing project: providing services to taxonomists for standard genome sequencing and annotation.</title>
        <authorList>
            <consortium name="The Broad Institute Genomics Platform"/>
            <consortium name="The Broad Institute Genome Sequencing Center for Infectious Disease"/>
            <person name="Wu L."/>
            <person name="Ma J."/>
        </authorList>
    </citation>
    <scope>NUCLEOTIDE SEQUENCE [LARGE SCALE GENOMIC DNA]</scope>
    <source>
        <strain evidence="11">KCTC 12847</strain>
    </source>
</reference>
<protein>
    <recommendedName>
        <fullName evidence="4">Methylamine utilization protein MauE</fullName>
    </recommendedName>
</protein>
<dbReference type="InterPro" id="IPR009908">
    <property type="entry name" value="Methylamine_util_MauE"/>
</dbReference>
<sequence>MWQLILAHAIVGFVGLLFLQAGLAKWQQREEFGAVVANYNILPEQISMTLGRWLPGCEVILGMGLLSVSATAAGPILVWMAVGLLLLFASAMAVNLVRGRKQINCGCGVGGINRDLSWGKVTENVCLSGLLVLLAPLTSHATSGSLLLGLATGITGLLLYQSLLLLIASHRILQISQDSLSTDKIK</sequence>
<evidence type="ECO:0000256" key="8">
    <source>
        <dbReference type="SAM" id="Phobius"/>
    </source>
</evidence>
<dbReference type="EMBL" id="JBHRUH010000031">
    <property type="protein sequence ID" value="MFC3293621.1"/>
    <property type="molecule type" value="Genomic_DNA"/>
</dbReference>
<evidence type="ECO:0000313" key="11">
    <source>
        <dbReference type="Proteomes" id="UP001595640"/>
    </source>
</evidence>
<dbReference type="Proteomes" id="UP001595640">
    <property type="component" value="Unassembled WGS sequence"/>
</dbReference>